<organism evidence="12 13">
    <name type="scientific">Rhinolophus ferrumequinum</name>
    <name type="common">Greater horseshoe bat</name>
    <dbReference type="NCBI Taxonomy" id="59479"/>
    <lineage>
        <taxon>Eukaryota</taxon>
        <taxon>Metazoa</taxon>
        <taxon>Chordata</taxon>
        <taxon>Craniata</taxon>
        <taxon>Vertebrata</taxon>
        <taxon>Euteleostomi</taxon>
        <taxon>Mammalia</taxon>
        <taxon>Eutheria</taxon>
        <taxon>Laurasiatheria</taxon>
        <taxon>Chiroptera</taxon>
        <taxon>Yinpterochiroptera</taxon>
        <taxon>Rhinolophoidea</taxon>
        <taxon>Rhinolophidae</taxon>
        <taxon>Rhinolophinae</taxon>
        <taxon>Rhinolophus</taxon>
    </lineage>
</organism>
<evidence type="ECO:0000256" key="5">
    <source>
        <dbReference type="ARBA" id="ARBA00022806"/>
    </source>
</evidence>
<dbReference type="Pfam" id="PF04408">
    <property type="entry name" value="WHD_HA2"/>
    <property type="match status" value="1"/>
</dbReference>
<reference evidence="11 14" key="4">
    <citation type="journal article" date="2020" name="Nature">
        <title>Six reference-quality genomes reveal evolution of bat adaptations.</title>
        <authorList>
            <person name="Jebb D."/>
            <person name="Huang Z."/>
            <person name="Pippel M."/>
            <person name="Hughes G.M."/>
            <person name="Lavrichenko K."/>
            <person name="Devanna P."/>
            <person name="Winkler S."/>
            <person name="Jermiin L.S."/>
            <person name="Skirmuntt E.C."/>
            <person name="Katzourakis A."/>
            <person name="Burkitt-Gray L."/>
            <person name="Ray D.A."/>
            <person name="Sullivan K.A.M."/>
            <person name="Roscito J.G."/>
            <person name="Kirilenko B.M."/>
            <person name="Davalos L.M."/>
            <person name="Corthals A.P."/>
            <person name="Power M.L."/>
            <person name="Jones G."/>
            <person name="Ransome R.D."/>
            <person name="Dechmann D.K.N."/>
            <person name="Locatelli A.G."/>
            <person name="Puechmaille S.J."/>
            <person name="Fedrigo O."/>
            <person name="Jarvis E.D."/>
            <person name="Hiller M."/>
            <person name="Vernes S.C."/>
            <person name="Myers E.W."/>
            <person name="Teeling E.C."/>
        </authorList>
    </citation>
    <scope>NUCLEOTIDE SEQUENCE [LARGE SCALE GENOMIC DNA]</scope>
    <source>
        <strain evidence="11">MRhiFer1</strain>
        <tissue evidence="11">Lung</tissue>
    </source>
</reference>
<dbReference type="SMART" id="SM00490">
    <property type="entry name" value="HELICc"/>
    <property type="match status" value="1"/>
</dbReference>
<dbReference type="PROSITE" id="PS00690">
    <property type="entry name" value="DEAH_ATP_HELICASE"/>
    <property type="match status" value="1"/>
</dbReference>
<feature type="compositionally biased region" description="Polar residues" evidence="8">
    <location>
        <begin position="42"/>
        <end position="53"/>
    </location>
</feature>
<dbReference type="InterPro" id="IPR001650">
    <property type="entry name" value="Helicase_C-like"/>
</dbReference>
<evidence type="ECO:0000313" key="14">
    <source>
        <dbReference type="Proteomes" id="UP000585614"/>
    </source>
</evidence>
<dbReference type="EMBL" id="JACAGC010000020">
    <property type="protein sequence ID" value="KAF6298395.1"/>
    <property type="molecule type" value="Genomic_DNA"/>
</dbReference>
<dbReference type="InterPro" id="IPR011709">
    <property type="entry name" value="DEAD-box_helicase_OB_fold"/>
</dbReference>
<feature type="compositionally biased region" description="Basic and acidic residues" evidence="8">
    <location>
        <begin position="13"/>
        <end position="41"/>
    </location>
</feature>
<reference evidence="12 13" key="2">
    <citation type="journal article" date="2018" name="Annu Rev Anim Biosci">
        <title>Bat Biology, Genomes, and the Bat1K Project: To Generate Chromosome-Level Genomes for All Living Bat Species.</title>
        <authorList>
            <person name="Teeling E.C."/>
            <person name="Vernes S.C."/>
            <person name="Davalos L.M."/>
            <person name="Ray D.A."/>
            <person name="Gilbert M.T.P."/>
            <person name="Myers E."/>
        </authorList>
    </citation>
    <scope>NUCLEOTIDE SEQUENCE</scope>
</reference>
<dbReference type="SMART" id="SM00847">
    <property type="entry name" value="HA2"/>
    <property type="match status" value="1"/>
</dbReference>
<protein>
    <recommendedName>
        <fullName evidence="2">RNA helicase</fullName>
        <ecNumber evidence="2">3.6.4.13</ecNumber>
    </recommendedName>
</protein>
<name>A0A671ES99_RHIFE</name>
<dbReference type="CDD" id="cd18791">
    <property type="entry name" value="SF2_C_RHA"/>
    <property type="match status" value="1"/>
</dbReference>
<dbReference type="GO" id="GO:0016787">
    <property type="term" value="F:hydrolase activity"/>
    <property type="evidence" value="ECO:0007669"/>
    <property type="project" value="UniProtKB-KW"/>
</dbReference>
<keyword evidence="6" id="KW-0067">ATP-binding</keyword>
<dbReference type="InterPro" id="IPR007502">
    <property type="entry name" value="Helicase-assoc_dom"/>
</dbReference>
<dbReference type="GO" id="GO:0005524">
    <property type="term" value="F:ATP binding"/>
    <property type="evidence" value="ECO:0007669"/>
    <property type="project" value="UniProtKB-KW"/>
</dbReference>
<evidence type="ECO:0000259" key="10">
    <source>
        <dbReference type="PROSITE" id="PS51194"/>
    </source>
</evidence>
<evidence type="ECO:0000313" key="13">
    <source>
        <dbReference type="Proteomes" id="UP000472240"/>
    </source>
</evidence>
<dbReference type="Gene3D" id="3.40.50.300">
    <property type="entry name" value="P-loop containing nucleotide triphosphate hydrolases"/>
    <property type="match status" value="2"/>
</dbReference>
<dbReference type="PROSITE" id="PS51194">
    <property type="entry name" value="HELICASE_CTER"/>
    <property type="match status" value="1"/>
</dbReference>
<evidence type="ECO:0000256" key="3">
    <source>
        <dbReference type="ARBA" id="ARBA00022741"/>
    </source>
</evidence>
<dbReference type="InterPro" id="IPR014001">
    <property type="entry name" value="Helicase_ATP-bd"/>
</dbReference>
<reference evidence="12 13" key="1">
    <citation type="journal article" date="2015" name="Annu Rev Anim Biosci">
        <title>The Genome 10K Project: a way forward.</title>
        <authorList>
            <person name="Koepfli K.P."/>
            <person name="Paten B."/>
            <person name="O'Brien S.J."/>
            <person name="Koepfli K.P."/>
            <person name="Paten B."/>
            <person name="Antunes A."/>
            <person name="Belov K."/>
            <person name="Bustamante C."/>
            <person name="Castoe T.A."/>
            <person name="Clawson H."/>
            <person name="Crawford A.J."/>
            <person name="Diekhans M."/>
            <person name="Distel D."/>
            <person name="Durbin R."/>
            <person name="Earl D."/>
            <person name="Fujita M.K."/>
            <person name="Gamble T."/>
            <person name="Georges A."/>
            <person name="Gemmell N."/>
            <person name="Gilbert M.T."/>
            <person name="Graves J.M."/>
            <person name="Green R.E."/>
            <person name="Hickey G."/>
            <person name="Jarvis E.D."/>
            <person name="Johnson W."/>
            <person name="Komissarov A."/>
            <person name="Korf I."/>
            <person name="Kuhn R."/>
            <person name="Larkin D.M."/>
            <person name="Lewin H."/>
            <person name="Lopez J.V."/>
            <person name="Ma J."/>
            <person name="Marques-Bonet T."/>
            <person name="Miller W."/>
            <person name="Murphy R."/>
            <person name="Pevzner P."/>
            <person name="Shapiro B."/>
            <person name="Steiner C."/>
            <person name="Tamazian G."/>
            <person name="Venkatesh B."/>
            <person name="Wang J."/>
            <person name="Wayne R."/>
            <person name="Wiley E."/>
            <person name="Yang H."/>
            <person name="Zhang G."/>
            <person name="Haussler D."/>
            <person name="Ryder O."/>
            <person name="O'Brien S.J."/>
        </authorList>
    </citation>
    <scope>NUCLEOTIDE SEQUENCE</scope>
</reference>
<evidence type="ECO:0000256" key="1">
    <source>
        <dbReference type="ARBA" id="ARBA00008792"/>
    </source>
</evidence>
<dbReference type="InterPro" id="IPR002464">
    <property type="entry name" value="DNA/RNA_helicase_DEAH_CS"/>
</dbReference>
<dbReference type="SUPFAM" id="SSF52540">
    <property type="entry name" value="P-loop containing nucleoside triphosphate hydrolases"/>
    <property type="match status" value="1"/>
</dbReference>
<dbReference type="Gene3D" id="1.20.120.1080">
    <property type="match status" value="1"/>
</dbReference>
<dbReference type="Pfam" id="PF07717">
    <property type="entry name" value="OB_NTP_bind"/>
    <property type="match status" value="1"/>
</dbReference>
<dbReference type="EC" id="3.6.4.13" evidence="2"/>
<evidence type="ECO:0000259" key="9">
    <source>
        <dbReference type="PROSITE" id="PS51192"/>
    </source>
</evidence>
<reference evidence="12" key="5">
    <citation type="submission" date="2025-05" db="UniProtKB">
        <authorList>
            <consortium name="Ensembl"/>
        </authorList>
    </citation>
    <scope>IDENTIFICATION</scope>
</reference>
<evidence type="ECO:0000256" key="6">
    <source>
        <dbReference type="ARBA" id="ARBA00022840"/>
    </source>
</evidence>
<dbReference type="GO" id="GO:0034458">
    <property type="term" value="F:3'-5' RNA helicase activity"/>
    <property type="evidence" value="ECO:0007669"/>
    <property type="project" value="TreeGrafter"/>
</dbReference>
<dbReference type="Pfam" id="PF00270">
    <property type="entry name" value="DEAD"/>
    <property type="match status" value="1"/>
</dbReference>
<dbReference type="GO" id="GO:0003723">
    <property type="term" value="F:RNA binding"/>
    <property type="evidence" value="ECO:0007669"/>
    <property type="project" value="TreeGrafter"/>
</dbReference>
<feature type="region of interest" description="Disordered" evidence="8">
    <location>
        <begin position="1"/>
        <end position="53"/>
    </location>
</feature>
<keyword evidence="5 11" id="KW-0347">Helicase</keyword>
<keyword evidence="3" id="KW-0547">Nucleotide-binding</keyword>
<dbReference type="PANTHER" id="PTHR18934:SF271">
    <property type="entry name" value="ATP-DEPENDENT RNA HELICASE DHX40-RELATED"/>
    <property type="match status" value="1"/>
</dbReference>
<comment type="catalytic activity">
    <reaction evidence="7">
        <text>ATP + H2O = ADP + phosphate + H(+)</text>
        <dbReference type="Rhea" id="RHEA:13065"/>
        <dbReference type="ChEBI" id="CHEBI:15377"/>
        <dbReference type="ChEBI" id="CHEBI:15378"/>
        <dbReference type="ChEBI" id="CHEBI:30616"/>
        <dbReference type="ChEBI" id="CHEBI:43474"/>
        <dbReference type="ChEBI" id="CHEBI:456216"/>
        <dbReference type="EC" id="3.6.4.13"/>
    </reaction>
</comment>
<feature type="domain" description="Helicase C-terminal" evidence="10">
    <location>
        <begin position="186"/>
        <end position="365"/>
    </location>
</feature>
<dbReference type="FunFam" id="1.20.120.1080:FF:000009">
    <property type="entry name" value="Probable ATP-dependent RNA helicase DHX40"/>
    <property type="match status" value="1"/>
</dbReference>
<keyword evidence="4" id="KW-0378">Hydrolase</keyword>
<evidence type="ECO:0000256" key="2">
    <source>
        <dbReference type="ARBA" id="ARBA00012552"/>
    </source>
</evidence>
<feature type="region of interest" description="Disordered" evidence="8">
    <location>
        <begin position="660"/>
        <end position="702"/>
    </location>
</feature>
<dbReference type="Pfam" id="PF00271">
    <property type="entry name" value="Helicase_C"/>
    <property type="match status" value="1"/>
</dbReference>
<dbReference type="Ensembl" id="ENSRFET00010017615.1">
    <property type="protein sequence ID" value="ENSRFEP00010016136.1"/>
    <property type="gene ID" value="ENSRFEG00010010522.1"/>
</dbReference>
<dbReference type="PANTHER" id="PTHR18934">
    <property type="entry name" value="ATP-DEPENDENT RNA HELICASE"/>
    <property type="match status" value="1"/>
</dbReference>
<accession>A0A671ES99</accession>
<dbReference type="PROSITE" id="PS51192">
    <property type="entry name" value="HELICASE_ATP_BIND_1"/>
    <property type="match status" value="1"/>
</dbReference>
<evidence type="ECO:0000313" key="12">
    <source>
        <dbReference type="Ensembl" id="ENSRFEP00010016136.1"/>
    </source>
</evidence>
<gene>
    <name evidence="12" type="primary">DHX40</name>
    <name evidence="11" type="ORF">mRhiFer1_003899</name>
</gene>
<dbReference type="GeneTree" id="ENSGT00940000158902"/>
<evidence type="ECO:0000256" key="7">
    <source>
        <dbReference type="ARBA" id="ARBA00047984"/>
    </source>
</evidence>
<feature type="domain" description="Helicase ATP-binding" evidence="9">
    <location>
        <begin position="57"/>
        <end position="154"/>
    </location>
</feature>
<evidence type="ECO:0000256" key="4">
    <source>
        <dbReference type="ARBA" id="ARBA00022801"/>
    </source>
</evidence>
<dbReference type="Pfam" id="PF21010">
    <property type="entry name" value="HA2_C"/>
    <property type="match status" value="1"/>
</dbReference>
<dbReference type="FunFam" id="3.40.50.300:FF:000145">
    <property type="entry name" value="probable ATP-dependent RNA helicase DHX40"/>
    <property type="match status" value="1"/>
</dbReference>
<reference evidence="12 13" key="3">
    <citation type="submission" date="2018-12" db="EMBL/GenBank/DDBJ databases">
        <title>G10K-VGP greater horseshoe bat female genome, primary haplotype.</title>
        <authorList>
            <person name="Teeling E."/>
            <person name="Myers G."/>
            <person name="Vernes S."/>
            <person name="Pippel M."/>
            <person name="Winkler S."/>
            <person name="Fedrigo O."/>
            <person name="Rhie A."/>
            <person name="Koren S."/>
            <person name="Phillippy A."/>
            <person name="Lewin H."/>
            <person name="Damas J."/>
            <person name="Howe K."/>
            <person name="Mountcastle J."/>
            <person name="Jarvis E.D."/>
        </authorList>
    </citation>
    <scope>NUCLEOTIDE SEQUENCE [LARGE SCALE GENOMIC DNA]</scope>
</reference>
<keyword evidence="13" id="KW-1185">Reference proteome</keyword>
<dbReference type="InterPro" id="IPR011545">
    <property type="entry name" value="DEAD/DEAH_box_helicase_dom"/>
</dbReference>
<evidence type="ECO:0000313" key="11">
    <source>
        <dbReference type="EMBL" id="KAF6298395.1"/>
    </source>
</evidence>
<dbReference type="AlphaFoldDB" id="A0A671ES99"/>
<sequence length="702" mass="80093">MSRFPAVAGRAPRRQEDGERSRDPPEERPSAVSIADREEKGCTSQEGGTTPTFPIQKQRKKLIQAETAIKYMTDGCLLKHILGDPNLTKFSVIILDEAHERTLTTDILFGLLKKLFQEKSPNRKEHLKVVVMSATMELAKLSAFFGNCPIFDIPGRLYPVREKFCNLIGPRDRENTAYIQAIVKVTMDIHLNEMAGDILVFLTGQFEIEKSCELLFQMAESVDYDYDVQDTTLDGLLILPCYGSMTTDQQRRIFLPPPPGIRKCVISTNISATSLTIDGIRYVVDGGFVKQLNHNPRLGLDILEVVPISKSEALQRSGRAGRTSSGKCFRIYSKDFWNQCMPDHVIPEIKRTSLTSVVLTLKCLAIHDVIRFPYLDPPNERLILEALKQLYQCDAIDRSGHVTRLGLSMVEFPLPPHLTCAVIKAASLDCEDLLLPIAAMLSVENVFIRPVDPEYQKEAEQRHRELAAKAGGFNDFATLAVIFEQCKSSGAPASWCQKHWIHWRCLFSAFRVEAQLRELIRKLKQQSDFPRETFEGPKHEVLRRCLCAGYFKNVARRSVGRTFCTMDGRGSPVHIHPSSALHEQETKLEWIIFHEVLVTTKVYARIVCPIRYEWVRDLLPKLHEFNAHDLSSVARREAREDARRRWTNKENVKHLKDGISKEVLKKMQRRNDDKSISDARARFLERKQQRSQDHSDTLKETG</sequence>
<dbReference type="Proteomes" id="UP000585614">
    <property type="component" value="Unassembled WGS sequence"/>
</dbReference>
<dbReference type="InterPro" id="IPR048333">
    <property type="entry name" value="HA2_WH"/>
</dbReference>
<dbReference type="InterPro" id="IPR027417">
    <property type="entry name" value="P-loop_NTPase"/>
</dbReference>
<comment type="similarity">
    <text evidence="1">Belongs to the DEAD box helicase family. DEAH subfamily.</text>
</comment>
<proteinExistence type="inferred from homology"/>
<dbReference type="Proteomes" id="UP000472240">
    <property type="component" value="Chromosome 21"/>
</dbReference>
<evidence type="ECO:0000256" key="8">
    <source>
        <dbReference type="SAM" id="MobiDB-lite"/>
    </source>
</evidence>